<dbReference type="KEGG" id="sphi:TS85_14785"/>
<dbReference type="AlphaFoldDB" id="A0A7U4J9L0"/>
<protein>
    <recommendedName>
        <fullName evidence="3">VOC domain-containing protein</fullName>
    </recommendedName>
</protein>
<dbReference type="CDD" id="cd06587">
    <property type="entry name" value="VOC"/>
    <property type="match status" value="1"/>
</dbReference>
<accession>A0A7U4J9L0</accession>
<dbReference type="SUPFAM" id="SSF54593">
    <property type="entry name" value="Glyoxalase/Bleomycin resistance protein/Dihydroxybiphenyl dioxygenase"/>
    <property type="match status" value="2"/>
</dbReference>
<dbReference type="Gene3D" id="3.10.180.10">
    <property type="entry name" value="2,3-Dihydroxybiphenyl 1,2-Dioxygenase, domain 1"/>
    <property type="match status" value="2"/>
</dbReference>
<proteinExistence type="predicted"/>
<reference evidence="1 2" key="2">
    <citation type="submission" date="2015-02" db="EMBL/GenBank/DDBJ databases">
        <title>The complete genome of Sphingomonas hengshuiensis sp. WHSC-8 isolated from soil of Hengshui Lake.</title>
        <authorList>
            <person name="Wei S."/>
            <person name="Guo J."/>
            <person name="Su C."/>
            <person name="Wu R."/>
            <person name="Zhang Z."/>
            <person name="Liang K."/>
            <person name="Li H."/>
            <person name="Wang T."/>
            <person name="Liu H."/>
            <person name="Zhang C."/>
            <person name="Li Z."/>
            <person name="Wang Q."/>
            <person name="Meng J."/>
        </authorList>
    </citation>
    <scope>NUCLEOTIDE SEQUENCE [LARGE SCALE GENOMIC DNA]</scope>
    <source>
        <strain evidence="1 2">WHSC-8</strain>
    </source>
</reference>
<evidence type="ECO:0000313" key="2">
    <source>
        <dbReference type="Proteomes" id="UP000032300"/>
    </source>
</evidence>
<dbReference type="EMBL" id="CP010836">
    <property type="protein sequence ID" value="AJP72771.1"/>
    <property type="molecule type" value="Genomic_DNA"/>
</dbReference>
<evidence type="ECO:0000313" key="1">
    <source>
        <dbReference type="EMBL" id="AJP72771.1"/>
    </source>
</evidence>
<name>A0A7U4J9L0_9SPHN</name>
<dbReference type="OrthoDB" id="7545296at2"/>
<evidence type="ECO:0008006" key="3">
    <source>
        <dbReference type="Google" id="ProtNLM"/>
    </source>
</evidence>
<dbReference type="InterPro" id="IPR029068">
    <property type="entry name" value="Glyas_Bleomycin-R_OHBP_Dase"/>
</dbReference>
<sequence>MSAPANHGRIVGGLTTVPDLDAAEGDYAGRLGLAVVERGTVSAELAASWGCPDSAGARMIALQPQSGAPCVFRLVEAPLPPSFLPMRSFGWSAFELTVQDVFGWPARLEGSGFEVIGPPKALPGMPFFVPMQVAGRGREVLYLNEVAQDMPNCDLPRAESLIDFLFIAILAVPDRAAAVDWYARALRLEAGDTHVLPYSMINRAFDLPADHLTSITVMQKGRMPVVEIDGYPEGAIARPGPAGALPPGNALVTIAVDSLDALALEWIAEPRARDGALYAGRRSATVRGPAGELIELLELAQG</sequence>
<dbReference type="Proteomes" id="UP000032300">
    <property type="component" value="Chromosome"/>
</dbReference>
<gene>
    <name evidence="1" type="ORF">TS85_14785</name>
</gene>
<keyword evidence="2" id="KW-1185">Reference proteome</keyword>
<dbReference type="RefSeq" id="WP_044333205.1">
    <property type="nucleotide sequence ID" value="NZ_CP010836.1"/>
</dbReference>
<reference evidence="1 2" key="1">
    <citation type="journal article" date="2015" name="Int. J. Syst. Evol. Microbiol.">
        <title>Sphingomonas hengshuiensis sp. nov., isolated from lake wetland.</title>
        <authorList>
            <person name="Wei S."/>
            <person name="Wang T."/>
            <person name="Liu H."/>
            <person name="Zhang C."/>
            <person name="Guo J."/>
            <person name="Wang Q."/>
            <person name="Liang K."/>
            <person name="Zhang Z."/>
        </authorList>
    </citation>
    <scope>NUCLEOTIDE SEQUENCE [LARGE SCALE GENOMIC DNA]</scope>
    <source>
        <strain evidence="1 2">WHSC-8</strain>
    </source>
</reference>
<organism evidence="1 2">
    <name type="scientific">Sphingomonas hengshuiensis</name>
    <dbReference type="NCBI Taxonomy" id="1609977"/>
    <lineage>
        <taxon>Bacteria</taxon>
        <taxon>Pseudomonadati</taxon>
        <taxon>Pseudomonadota</taxon>
        <taxon>Alphaproteobacteria</taxon>
        <taxon>Sphingomonadales</taxon>
        <taxon>Sphingomonadaceae</taxon>
        <taxon>Sphingomonas</taxon>
    </lineage>
</organism>